<dbReference type="EMBL" id="BX294152">
    <property type="protein sequence ID" value="CAD77016.1"/>
    <property type="molecule type" value="Genomic_DNA"/>
</dbReference>
<dbReference type="InParanoid" id="Q7UK65"/>
<evidence type="ECO:0000313" key="2">
    <source>
        <dbReference type="Proteomes" id="UP000001025"/>
    </source>
</evidence>
<gene>
    <name evidence="1" type="ordered locus">RB10832</name>
</gene>
<accession>Q7UK65</accession>
<dbReference type="KEGG" id="rba:RB10832"/>
<dbReference type="EnsemblBacteria" id="CAD77016">
    <property type="protein sequence ID" value="CAD77016"/>
    <property type="gene ID" value="RB10832"/>
</dbReference>
<dbReference type="HOGENOM" id="CLU_2466919_0_0_0"/>
<protein>
    <submittedName>
        <fullName evidence="1">Uncharacterized protein</fullName>
    </submittedName>
</protein>
<dbReference type="AlphaFoldDB" id="Q7UK65"/>
<keyword evidence="2" id="KW-1185">Reference proteome</keyword>
<evidence type="ECO:0000313" key="1">
    <source>
        <dbReference type="EMBL" id="CAD77016.1"/>
    </source>
</evidence>
<organism evidence="1 2">
    <name type="scientific">Rhodopirellula baltica (strain DSM 10527 / NCIMB 13988 / SH1)</name>
    <dbReference type="NCBI Taxonomy" id="243090"/>
    <lineage>
        <taxon>Bacteria</taxon>
        <taxon>Pseudomonadati</taxon>
        <taxon>Planctomycetota</taxon>
        <taxon>Planctomycetia</taxon>
        <taxon>Pirellulales</taxon>
        <taxon>Pirellulaceae</taxon>
        <taxon>Rhodopirellula</taxon>
    </lineage>
</organism>
<dbReference type="Proteomes" id="UP000001025">
    <property type="component" value="Chromosome"/>
</dbReference>
<sequence>MRDDCKGQIDNCKLQNVDSGNLVPASRVRVAKWFVAGFARIQLVECVSVRILANPATVCDRFAPIRQARWDLAYVDCPPSGVGGLQLF</sequence>
<proteinExistence type="predicted"/>
<name>Q7UK65_RHOBA</name>
<reference evidence="1 2" key="1">
    <citation type="journal article" date="2003" name="Proc. Natl. Acad. Sci. U.S.A.">
        <title>Complete genome sequence of the marine planctomycete Pirellula sp. strain 1.</title>
        <authorList>
            <person name="Gloeckner F.O."/>
            <person name="Kube M."/>
            <person name="Bauer M."/>
            <person name="Teeling H."/>
            <person name="Lombardot T."/>
            <person name="Ludwig W."/>
            <person name="Gade D."/>
            <person name="Beck A."/>
            <person name="Borzym K."/>
            <person name="Heitmann K."/>
            <person name="Rabus R."/>
            <person name="Schlesner H."/>
            <person name="Amann R."/>
            <person name="Reinhardt R."/>
        </authorList>
    </citation>
    <scope>NUCLEOTIDE SEQUENCE [LARGE SCALE GENOMIC DNA]</scope>
    <source>
        <strain evidence="2">DSM 10527 / NCIMB 13988 / SH1</strain>
    </source>
</reference>